<dbReference type="InterPro" id="IPR005467">
    <property type="entry name" value="His_kinase_dom"/>
</dbReference>
<keyword evidence="8" id="KW-0547">Nucleotide-binding</keyword>
<evidence type="ECO:0000256" key="13">
    <source>
        <dbReference type="ARBA" id="ARBA00023136"/>
    </source>
</evidence>
<evidence type="ECO:0000256" key="3">
    <source>
        <dbReference type="ARBA" id="ARBA00012438"/>
    </source>
</evidence>
<feature type="transmembrane region" description="Helical" evidence="14">
    <location>
        <begin position="323"/>
        <end position="352"/>
    </location>
</feature>
<dbReference type="SUPFAM" id="SSF55874">
    <property type="entry name" value="ATPase domain of HSP90 chaperone/DNA topoisomerase II/histidine kinase"/>
    <property type="match status" value="1"/>
</dbReference>
<dbReference type="InterPro" id="IPR007895">
    <property type="entry name" value="MASE1"/>
</dbReference>
<evidence type="ECO:0000256" key="4">
    <source>
        <dbReference type="ARBA" id="ARBA00022475"/>
    </source>
</evidence>
<dbReference type="Gene3D" id="3.30.565.10">
    <property type="entry name" value="Histidine kinase-like ATPase, C-terminal domain"/>
    <property type="match status" value="1"/>
</dbReference>
<evidence type="ECO:0000256" key="14">
    <source>
        <dbReference type="SAM" id="Phobius"/>
    </source>
</evidence>
<evidence type="ECO:0000256" key="7">
    <source>
        <dbReference type="ARBA" id="ARBA00022692"/>
    </source>
</evidence>
<dbReference type="InterPro" id="IPR004358">
    <property type="entry name" value="Sig_transdc_His_kin-like_C"/>
</dbReference>
<dbReference type="Pfam" id="PF02518">
    <property type="entry name" value="HATPase_c"/>
    <property type="match status" value="1"/>
</dbReference>
<feature type="transmembrane region" description="Helical" evidence="14">
    <location>
        <begin position="186"/>
        <end position="210"/>
    </location>
</feature>
<dbReference type="EMBL" id="CP064781">
    <property type="protein sequence ID" value="QRJ65358.1"/>
    <property type="molecule type" value="Genomic_DNA"/>
</dbReference>
<keyword evidence="11 14" id="KW-1133">Transmembrane helix</keyword>
<dbReference type="InterPro" id="IPR003594">
    <property type="entry name" value="HATPase_dom"/>
</dbReference>
<evidence type="ECO:0000313" key="16">
    <source>
        <dbReference type="EMBL" id="QRJ65358.1"/>
    </source>
</evidence>
<keyword evidence="5" id="KW-0597">Phosphoprotein</keyword>
<evidence type="ECO:0000256" key="6">
    <source>
        <dbReference type="ARBA" id="ARBA00022679"/>
    </source>
</evidence>
<dbReference type="AlphaFoldDB" id="A0A974Y5G6"/>
<dbReference type="InterPro" id="IPR003661">
    <property type="entry name" value="HisK_dim/P_dom"/>
</dbReference>
<evidence type="ECO:0000256" key="10">
    <source>
        <dbReference type="ARBA" id="ARBA00022840"/>
    </source>
</evidence>
<dbReference type="GO" id="GO:0007234">
    <property type="term" value="P:osmosensory signaling via phosphorelay pathway"/>
    <property type="evidence" value="ECO:0007669"/>
    <property type="project" value="TreeGrafter"/>
</dbReference>
<keyword evidence="4" id="KW-1003">Cell membrane</keyword>
<keyword evidence="17" id="KW-1185">Reference proteome</keyword>
<gene>
    <name evidence="16" type="ORF">IWH25_08560</name>
</gene>
<evidence type="ECO:0000256" key="5">
    <source>
        <dbReference type="ARBA" id="ARBA00022553"/>
    </source>
</evidence>
<evidence type="ECO:0000256" key="1">
    <source>
        <dbReference type="ARBA" id="ARBA00000085"/>
    </source>
</evidence>
<keyword evidence="7 14" id="KW-0812">Transmembrane</keyword>
<name>A0A974Y5G6_9RHOO</name>
<keyword evidence="13 14" id="KW-0472">Membrane</keyword>
<dbReference type="InterPro" id="IPR050351">
    <property type="entry name" value="BphY/WalK/GraS-like"/>
</dbReference>
<accession>A0A974Y5G6</accession>
<dbReference type="Gene3D" id="1.10.287.130">
    <property type="match status" value="1"/>
</dbReference>
<dbReference type="Pfam" id="PF00512">
    <property type="entry name" value="HisKA"/>
    <property type="match status" value="1"/>
</dbReference>
<feature type="transmembrane region" description="Helical" evidence="14">
    <location>
        <begin position="222"/>
        <end position="241"/>
    </location>
</feature>
<dbReference type="InterPro" id="IPR036097">
    <property type="entry name" value="HisK_dim/P_sf"/>
</dbReference>
<evidence type="ECO:0000313" key="17">
    <source>
        <dbReference type="Proteomes" id="UP000663444"/>
    </source>
</evidence>
<dbReference type="SMART" id="SM00387">
    <property type="entry name" value="HATPase_c"/>
    <property type="match status" value="1"/>
</dbReference>
<evidence type="ECO:0000256" key="11">
    <source>
        <dbReference type="ARBA" id="ARBA00022989"/>
    </source>
</evidence>
<proteinExistence type="predicted"/>
<evidence type="ECO:0000256" key="2">
    <source>
        <dbReference type="ARBA" id="ARBA00004651"/>
    </source>
</evidence>
<dbReference type="CDD" id="cd00082">
    <property type="entry name" value="HisKA"/>
    <property type="match status" value="1"/>
</dbReference>
<dbReference type="PROSITE" id="PS50109">
    <property type="entry name" value="HIS_KIN"/>
    <property type="match status" value="1"/>
</dbReference>
<protein>
    <recommendedName>
        <fullName evidence="3">histidine kinase</fullName>
        <ecNumber evidence="3">2.7.13.3</ecNumber>
    </recommendedName>
</protein>
<feature type="transmembrane region" description="Helical" evidence="14">
    <location>
        <begin position="261"/>
        <end position="280"/>
    </location>
</feature>
<comment type="subcellular location">
    <subcellularLocation>
        <location evidence="2">Cell membrane</location>
        <topology evidence="2">Multi-pass membrane protein</topology>
    </subcellularLocation>
</comment>
<dbReference type="Pfam" id="PF05231">
    <property type="entry name" value="MASE1"/>
    <property type="match status" value="1"/>
</dbReference>
<dbReference type="PRINTS" id="PR00344">
    <property type="entry name" value="BCTRLSENSOR"/>
</dbReference>
<dbReference type="InterPro" id="IPR036890">
    <property type="entry name" value="HATPase_C_sf"/>
</dbReference>
<dbReference type="PANTHER" id="PTHR42878:SF7">
    <property type="entry name" value="SENSOR HISTIDINE KINASE GLRK"/>
    <property type="match status" value="1"/>
</dbReference>
<keyword evidence="6" id="KW-0808">Transferase</keyword>
<dbReference type="GO" id="GO:0005524">
    <property type="term" value="F:ATP binding"/>
    <property type="evidence" value="ECO:0007669"/>
    <property type="project" value="UniProtKB-KW"/>
</dbReference>
<feature type="domain" description="Histidine kinase" evidence="15">
    <location>
        <begin position="377"/>
        <end position="587"/>
    </location>
</feature>
<feature type="transmembrane region" description="Helical" evidence="14">
    <location>
        <begin position="147"/>
        <end position="166"/>
    </location>
</feature>
<sequence>MLGNWPAPGYSGSCVRKARRPTAGAPVPQASSNGGFRVAYGKRVRTRANSAAPPARAQWRCFRLRGSSSVANPARRAAYFDHLLLLVGYVLLDWASYIHPLYGLNITPWSPAPALGVFFLARHGGRAAPTLWLAILAADVWVRQLPASLPATAVLAAVLMLGYWGIAELLLRRVGGVVFADRRGMLAWGAIIALGTLLNSALFVSLLALVGLIPEGGWPAAALRYWVGDAVGLLVAMPALWMLLDAGGRAQLAAAIRSRTAIGYLAAIPPCLWVAFGLGAEAEFKYFYVLFLPLAWAAATQGLAGAMLAAALLQVGIILGVEWLGYSAISVVEVQVLAAVLALSGFFLGVIVDEKERLSQELRQTLRLAAAGEMAGALAHELNQPLTALTAYGAACEALLAGGDPARLRDVVGRMVAESARAAEVLRRLRDFFRTGATQLERVALDALLAPVVAAFAGKAASAGVDFVADAGGGCALLADRLQLEVVLRNLLANAFDAVEAQPAGRRRVALRVAVADDAVTVSVEDSGPGLSEAQVARLFEAFQSSKSRGLGLGLVISRAIVDSHGGRLWAEAGPGGVFRLQLPVEGEANEA</sequence>
<reference evidence="16" key="1">
    <citation type="submission" date="2020-11" db="EMBL/GenBank/DDBJ databases">
        <title>Azospira restricta DSM 18626 genome sequence.</title>
        <authorList>
            <person name="Moe W.M."/>
        </authorList>
    </citation>
    <scope>NUCLEOTIDE SEQUENCE</scope>
    <source>
        <strain evidence="16">DSM 18626</strain>
    </source>
</reference>
<dbReference type="GO" id="GO:0000156">
    <property type="term" value="F:phosphorelay response regulator activity"/>
    <property type="evidence" value="ECO:0007669"/>
    <property type="project" value="TreeGrafter"/>
</dbReference>
<feature type="transmembrane region" description="Helical" evidence="14">
    <location>
        <begin position="287"/>
        <end position="317"/>
    </location>
</feature>
<dbReference type="PANTHER" id="PTHR42878">
    <property type="entry name" value="TWO-COMPONENT HISTIDINE KINASE"/>
    <property type="match status" value="1"/>
</dbReference>
<comment type="catalytic activity">
    <reaction evidence="1">
        <text>ATP + protein L-histidine = ADP + protein N-phospho-L-histidine.</text>
        <dbReference type="EC" id="2.7.13.3"/>
    </reaction>
</comment>
<keyword evidence="9" id="KW-0418">Kinase</keyword>
<dbReference type="EC" id="2.7.13.3" evidence="3"/>
<dbReference type="GO" id="GO:0030295">
    <property type="term" value="F:protein kinase activator activity"/>
    <property type="evidence" value="ECO:0007669"/>
    <property type="project" value="TreeGrafter"/>
</dbReference>
<organism evidence="16 17">
    <name type="scientific">Azospira restricta</name>
    <dbReference type="NCBI Taxonomy" id="404405"/>
    <lineage>
        <taxon>Bacteria</taxon>
        <taxon>Pseudomonadati</taxon>
        <taxon>Pseudomonadota</taxon>
        <taxon>Betaproteobacteria</taxon>
        <taxon>Rhodocyclales</taxon>
        <taxon>Rhodocyclaceae</taxon>
        <taxon>Azospira</taxon>
    </lineage>
</organism>
<dbReference type="GO" id="GO:0005886">
    <property type="term" value="C:plasma membrane"/>
    <property type="evidence" value="ECO:0007669"/>
    <property type="project" value="UniProtKB-SubCell"/>
</dbReference>
<evidence type="ECO:0000256" key="8">
    <source>
        <dbReference type="ARBA" id="ARBA00022741"/>
    </source>
</evidence>
<dbReference type="SMART" id="SM00388">
    <property type="entry name" value="HisKA"/>
    <property type="match status" value="1"/>
</dbReference>
<keyword evidence="12" id="KW-0902">Two-component regulatory system</keyword>
<dbReference type="GO" id="GO:0000155">
    <property type="term" value="F:phosphorelay sensor kinase activity"/>
    <property type="evidence" value="ECO:0007669"/>
    <property type="project" value="InterPro"/>
</dbReference>
<evidence type="ECO:0000256" key="9">
    <source>
        <dbReference type="ARBA" id="ARBA00022777"/>
    </source>
</evidence>
<evidence type="ECO:0000256" key="12">
    <source>
        <dbReference type="ARBA" id="ARBA00023012"/>
    </source>
</evidence>
<keyword evidence="10" id="KW-0067">ATP-binding</keyword>
<dbReference type="SUPFAM" id="SSF47384">
    <property type="entry name" value="Homodimeric domain of signal transducing histidine kinase"/>
    <property type="match status" value="1"/>
</dbReference>
<dbReference type="KEGG" id="ares:IWH25_08560"/>
<evidence type="ECO:0000259" key="15">
    <source>
        <dbReference type="PROSITE" id="PS50109"/>
    </source>
</evidence>
<dbReference type="Proteomes" id="UP000663444">
    <property type="component" value="Chromosome"/>
</dbReference>